<accession>X1BHC0</accession>
<dbReference type="AlphaFoldDB" id="X1BHC0"/>
<dbReference type="EMBL" id="BART01016578">
    <property type="protein sequence ID" value="GAG83493.1"/>
    <property type="molecule type" value="Genomic_DNA"/>
</dbReference>
<comment type="caution">
    <text evidence="1">The sequence shown here is derived from an EMBL/GenBank/DDBJ whole genome shotgun (WGS) entry which is preliminary data.</text>
</comment>
<sequence>MNPKACPRGTKKVGTTCVAGKGGIKGMRVTLASVGNPDFRQDPDFPLYGSEANKIVKVKSFKEASNVCRKFISRNELGSGNWDGGDILDDKGKKIARVSYNGRVWTLDDRPIEV</sequence>
<protein>
    <submittedName>
        <fullName evidence="1">Uncharacterized protein</fullName>
    </submittedName>
</protein>
<name>X1BHC0_9ZZZZ</name>
<reference evidence="1" key="1">
    <citation type="journal article" date="2014" name="Front. Microbiol.">
        <title>High frequency of phylogenetically diverse reductive dehalogenase-homologous genes in deep subseafloor sedimentary metagenomes.</title>
        <authorList>
            <person name="Kawai M."/>
            <person name="Futagami T."/>
            <person name="Toyoda A."/>
            <person name="Takaki Y."/>
            <person name="Nishi S."/>
            <person name="Hori S."/>
            <person name="Arai W."/>
            <person name="Tsubouchi T."/>
            <person name="Morono Y."/>
            <person name="Uchiyama I."/>
            <person name="Ito T."/>
            <person name="Fujiyama A."/>
            <person name="Inagaki F."/>
            <person name="Takami H."/>
        </authorList>
    </citation>
    <scope>NUCLEOTIDE SEQUENCE</scope>
    <source>
        <strain evidence="1">Expedition CK06-06</strain>
    </source>
</reference>
<organism evidence="1">
    <name type="scientific">marine sediment metagenome</name>
    <dbReference type="NCBI Taxonomy" id="412755"/>
    <lineage>
        <taxon>unclassified sequences</taxon>
        <taxon>metagenomes</taxon>
        <taxon>ecological metagenomes</taxon>
    </lineage>
</organism>
<gene>
    <name evidence="1" type="ORF">S01H4_31836</name>
</gene>
<proteinExistence type="predicted"/>
<evidence type="ECO:0000313" key="1">
    <source>
        <dbReference type="EMBL" id="GAG83493.1"/>
    </source>
</evidence>